<comment type="caution">
    <text evidence="1">The sequence shown here is derived from an EMBL/GenBank/DDBJ whole genome shotgun (WGS) entry which is preliminary data.</text>
</comment>
<proteinExistence type="predicted"/>
<evidence type="ECO:0000313" key="2">
    <source>
        <dbReference type="Proteomes" id="UP000712600"/>
    </source>
</evidence>
<protein>
    <submittedName>
        <fullName evidence="1">Uncharacterized protein</fullName>
    </submittedName>
</protein>
<organism evidence="1 2">
    <name type="scientific">Brassica cretica</name>
    <name type="common">Mustard</name>
    <dbReference type="NCBI Taxonomy" id="69181"/>
    <lineage>
        <taxon>Eukaryota</taxon>
        <taxon>Viridiplantae</taxon>
        <taxon>Streptophyta</taxon>
        <taxon>Embryophyta</taxon>
        <taxon>Tracheophyta</taxon>
        <taxon>Spermatophyta</taxon>
        <taxon>Magnoliopsida</taxon>
        <taxon>eudicotyledons</taxon>
        <taxon>Gunneridae</taxon>
        <taxon>Pentapetalae</taxon>
        <taxon>rosids</taxon>
        <taxon>malvids</taxon>
        <taxon>Brassicales</taxon>
        <taxon>Brassicaceae</taxon>
        <taxon>Brassiceae</taxon>
        <taxon>Brassica</taxon>
    </lineage>
</organism>
<dbReference type="AlphaFoldDB" id="A0A8S9PVE1"/>
<gene>
    <name evidence="1" type="ORF">F2Q69_00047122</name>
</gene>
<reference evidence="1" key="1">
    <citation type="submission" date="2019-12" db="EMBL/GenBank/DDBJ databases">
        <title>Genome sequencing and annotation of Brassica cretica.</title>
        <authorList>
            <person name="Studholme D.J."/>
            <person name="Sarris P."/>
        </authorList>
    </citation>
    <scope>NUCLEOTIDE SEQUENCE</scope>
    <source>
        <strain evidence="1">PFS-109/04</strain>
        <tissue evidence="1">Leaf</tissue>
    </source>
</reference>
<dbReference type="EMBL" id="QGKX02001347">
    <property type="protein sequence ID" value="KAF3526025.1"/>
    <property type="molecule type" value="Genomic_DNA"/>
</dbReference>
<evidence type="ECO:0000313" key="1">
    <source>
        <dbReference type="EMBL" id="KAF3526025.1"/>
    </source>
</evidence>
<sequence length="114" mass="13354">MDSSVVRERKKTLVRVCANAGDESYHAKSLLKLVQVWTWERFQNLWREIPKGFILMIPSGIHMLIKNLYRTGTLLEDCYYPNCVELVALPLIVATSQKRKHIWDDDYNKSLLMV</sequence>
<accession>A0A8S9PVE1</accession>
<dbReference type="Proteomes" id="UP000712600">
    <property type="component" value="Unassembled WGS sequence"/>
</dbReference>
<name>A0A8S9PVE1_BRACR</name>